<feature type="domain" description="Competence protein CoiA nuclease-like" evidence="1">
    <location>
        <begin position="64"/>
        <end position="221"/>
    </location>
</feature>
<feature type="domain" description="Competence protein CoiA-like N-terminal" evidence="2">
    <location>
        <begin position="15"/>
        <end position="61"/>
    </location>
</feature>
<dbReference type="PIRSF" id="PIRSF007487">
    <property type="entry name" value="Competence-induced_CoiA_bac"/>
    <property type="match status" value="1"/>
</dbReference>
<evidence type="ECO:0000259" key="2">
    <source>
        <dbReference type="Pfam" id="PF25164"/>
    </source>
</evidence>
<dbReference type="InterPro" id="IPR021176">
    <property type="entry name" value="Competence-induced_CoiA"/>
</dbReference>
<accession>A0A6N7QSW0</accession>
<dbReference type="InterPro" id="IPR057253">
    <property type="entry name" value="CoiA-like_N"/>
</dbReference>
<feature type="domain" description="Competence protein CoiA C-terminal" evidence="3">
    <location>
        <begin position="230"/>
        <end position="359"/>
    </location>
</feature>
<dbReference type="AlphaFoldDB" id="A0A6N7QSW0"/>
<protein>
    <recommendedName>
        <fullName evidence="6">Competence protein CoiA</fullName>
    </recommendedName>
</protein>
<dbReference type="Proteomes" id="UP000435187">
    <property type="component" value="Unassembled WGS sequence"/>
</dbReference>
<dbReference type="Pfam" id="PF06054">
    <property type="entry name" value="CoiA_nuc"/>
    <property type="match status" value="1"/>
</dbReference>
<evidence type="ECO:0000259" key="3">
    <source>
        <dbReference type="Pfam" id="PF25166"/>
    </source>
</evidence>
<dbReference type="EMBL" id="WJEE01000002">
    <property type="protein sequence ID" value="MRI65098.1"/>
    <property type="molecule type" value="Genomic_DNA"/>
</dbReference>
<reference evidence="4 5" key="1">
    <citation type="submission" date="2019-10" db="EMBL/GenBank/DDBJ databases">
        <title>Gracilibacillus salitolerans sp. nov., a moderate halophile isolated from a saline soil in northwest China.</title>
        <authorList>
            <person name="Gan L."/>
        </authorList>
    </citation>
    <scope>NUCLEOTIDE SEQUENCE [LARGE SCALE GENOMIC DNA]</scope>
    <source>
        <strain evidence="4 5">TP2-8</strain>
    </source>
</reference>
<name>A0A6N7QSW0_9BACI</name>
<evidence type="ECO:0008006" key="6">
    <source>
        <dbReference type="Google" id="ProtNLM"/>
    </source>
</evidence>
<proteinExistence type="predicted"/>
<evidence type="ECO:0000313" key="4">
    <source>
        <dbReference type="EMBL" id="MRI65098.1"/>
    </source>
</evidence>
<organism evidence="4 5">
    <name type="scientific">Gracilibacillus thailandensis</name>
    <dbReference type="NCBI Taxonomy" id="563735"/>
    <lineage>
        <taxon>Bacteria</taxon>
        <taxon>Bacillati</taxon>
        <taxon>Bacillota</taxon>
        <taxon>Bacilli</taxon>
        <taxon>Bacillales</taxon>
        <taxon>Bacillaceae</taxon>
        <taxon>Gracilibacillus</taxon>
    </lineage>
</organism>
<dbReference type="Pfam" id="PF25166">
    <property type="entry name" value="CoiA_C"/>
    <property type="match status" value="1"/>
</dbReference>
<evidence type="ECO:0000313" key="5">
    <source>
        <dbReference type="Proteomes" id="UP000435187"/>
    </source>
</evidence>
<sequence length="361" mass="43356">MLQAVNQSGELVPLWKLNRDQIKQMRKEKFFCPACHERLMIKAGTKNTPHFAHHRKSNCSLSGEGSYHENGKKDIYLWLHARGYQVTLEHYFPNIKQRADISLEVKKKKIAIEYQCAPISIQEICRRTAGYRSIGVIPIWILGANKLKRKGAHSLTIPSNDQAFLHQFHPLLPLSLFYYCSETKRLIIYQDMIFLTKTNTFGTMHISKLTSLRWHDLFQPRYRHKNLFRKYWQQQKHQWRNRPVPPYQREEMNWRHWLYLHQLNVQTLPSFIYLPVTTQFRMKSPPWIWQSRLYIDLFLKKEFFTIDVAMHLLRDHYHPFDHFPLIQSKNHPVCEYLQLLVRIGILKEVSETKYQVNRTTV</sequence>
<evidence type="ECO:0000259" key="1">
    <source>
        <dbReference type="Pfam" id="PF06054"/>
    </source>
</evidence>
<keyword evidence="5" id="KW-1185">Reference proteome</keyword>
<comment type="caution">
    <text evidence="4">The sequence shown here is derived from an EMBL/GenBank/DDBJ whole genome shotgun (WGS) entry which is preliminary data.</text>
</comment>
<dbReference type="Pfam" id="PF25164">
    <property type="entry name" value="CoiA_N"/>
    <property type="match status" value="1"/>
</dbReference>
<dbReference type="InterPro" id="IPR010330">
    <property type="entry name" value="CoiA_nuc"/>
</dbReference>
<gene>
    <name evidence="4" type="ORF">GH885_01890</name>
</gene>
<dbReference type="RefSeq" id="WP_153833968.1">
    <property type="nucleotide sequence ID" value="NZ_JBHUMW010000072.1"/>
</dbReference>
<dbReference type="InterPro" id="IPR057252">
    <property type="entry name" value="CoiA_C"/>
</dbReference>